<dbReference type="SUPFAM" id="SSF46689">
    <property type="entry name" value="Homeodomain-like"/>
    <property type="match status" value="1"/>
</dbReference>
<evidence type="ECO:0000259" key="4">
    <source>
        <dbReference type="PROSITE" id="PS50977"/>
    </source>
</evidence>
<dbReference type="GO" id="GO:0045892">
    <property type="term" value="P:negative regulation of DNA-templated transcription"/>
    <property type="evidence" value="ECO:0007669"/>
    <property type="project" value="InterPro"/>
</dbReference>
<evidence type="ECO:0000256" key="1">
    <source>
        <dbReference type="ARBA" id="ARBA00023125"/>
    </source>
</evidence>
<dbReference type="InterPro" id="IPR036271">
    <property type="entry name" value="Tet_transcr_reg_TetR-rel_C_sf"/>
</dbReference>
<proteinExistence type="predicted"/>
<evidence type="ECO:0000313" key="5">
    <source>
        <dbReference type="EMBL" id="AFK52698.1"/>
    </source>
</evidence>
<dbReference type="EMBL" id="CP003236">
    <property type="protein sequence ID" value="AFK52698.1"/>
    <property type="molecule type" value="Genomic_DNA"/>
</dbReference>
<dbReference type="PATRIC" id="fig|1110502.3.peg.887"/>
<dbReference type="Pfam" id="PF08362">
    <property type="entry name" value="TetR_C_3"/>
    <property type="match status" value="1"/>
</dbReference>
<dbReference type="RefSeq" id="WP_014744377.1">
    <property type="nucleotide sequence ID" value="NC_017956.1"/>
</dbReference>
<keyword evidence="1 2" id="KW-0238">DNA-binding</keyword>
<dbReference type="SUPFAM" id="SSF48498">
    <property type="entry name" value="Tetracyclin repressor-like, C-terminal domain"/>
    <property type="match status" value="1"/>
</dbReference>
<dbReference type="eggNOG" id="COG1309">
    <property type="taxonomic scope" value="Bacteria"/>
</dbReference>
<name>I3TIW0_TISMK</name>
<accession>I3TIW0</accession>
<dbReference type="InterPro" id="IPR009057">
    <property type="entry name" value="Homeodomain-like_sf"/>
</dbReference>
<feature type="domain" description="HTH tetR-type" evidence="4">
    <location>
        <begin position="21"/>
        <end position="81"/>
    </location>
</feature>
<dbReference type="Gene3D" id="1.10.357.10">
    <property type="entry name" value="Tetracycline Repressor, domain 2"/>
    <property type="match status" value="1"/>
</dbReference>
<sequence>MDGLIPPGNPDHRPRRHRASDERIDRILTAAVAVFSRVGLDGARIEAIAREAGMSKTNLLYYFPTKERLYTAALDRVLDRWLVPLRDMDVEDDPVAAIRGYIAEKLDWSRRDPAASRLFAMEMLRGAPLLKPLLEGALRDLVDEKSHIIRGWIAAGRLAPVDPHHLIFAIWATTQHYADFAVQVEAVSGHTLDDPAFATTTADALTRLLLDGLRPRANSGTGGL</sequence>
<gene>
    <name evidence="5" type="primary">rutR</name>
    <name evidence="5" type="ordered locus">TMO_0859</name>
</gene>
<feature type="region of interest" description="Disordered" evidence="3">
    <location>
        <begin position="1"/>
        <end position="20"/>
    </location>
</feature>
<dbReference type="HOGENOM" id="CLU_069356_1_0_5"/>
<dbReference type="GO" id="GO:0000976">
    <property type="term" value="F:transcription cis-regulatory region binding"/>
    <property type="evidence" value="ECO:0007669"/>
    <property type="project" value="TreeGrafter"/>
</dbReference>
<dbReference type="InterPro" id="IPR013573">
    <property type="entry name" value="Tscrpt_reg_YcdC_C"/>
</dbReference>
<dbReference type="InterPro" id="IPR001647">
    <property type="entry name" value="HTH_TetR"/>
</dbReference>
<evidence type="ECO:0000313" key="6">
    <source>
        <dbReference type="Proteomes" id="UP000005258"/>
    </source>
</evidence>
<dbReference type="GO" id="GO:0003700">
    <property type="term" value="F:DNA-binding transcription factor activity"/>
    <property type="evidence" value="ECO:0007669"/>
    <property type="project" value="TreeGrafter"/>
</dbReference>
<dbReference type="PANTHER" id="PTHR30055">
    <property type="entry name" value="HTH-TYPE TRANSCRIPTIONAL REGULATOR RUTR"/>
    <property type="match status" value="1"/>
</dbReference>
<dbReference type="NCBIfam" id="NF011584">
    <property type="entry name" value="PRK15008.1"/>
    <property type="match status" value="1"/>
</dbReference>
<reference evidence="5 6" key="1">
    <citation type="journal article" date="2012" name="J. Am. Chem. Soc.">
        <title>Bacterial biosynthesis and maturation of the didemnin anti-cancer agents.</title>
        <authorList>
            <person name="Xu Y."/>
            <person name="Kersten R.D."/>
            <person name="Nam S.J."/>
            <person name="Lu L."/>
            <person name="Al-Suwailem A.M."/>
            <person name="Zheng H."/>
            <person name="Fenical W."/>
            <person name="Dorrestein P.C."/>
            <person name="Moore B.S."/>
            <person name="Qian P.Y."/>
        </authorList>
    </citation>
    <scope>NUCLEOTIDE SEQUENCE [LARGE SCALE GENOMIC DNA]</scope>
    <source>
        <strain evidence="5 6">KA081020-065</strain>
    </source>
</reference>
<dbReference type="PROSITE" id="PS50977">
    <property type="entry name" value="HTH_TETR_2"/>
    <property type="match status" value="1"/>
</dbReference>
<keyword evidence="6" id="KW-1185">Reference proteome</keyword>
<dbReference type="PANTHER" id="PTHR30055:SF196">
    <property type="entry name" value="HTH-TYPE TRANSCRIPTIONAL REGULATOR RUTR"/>
    <property type="match status" value="1"/>
</dbReference>
<organism evidence="5 6">
    <name type="scientific">Tistrella mobilis (strain KA081020-065)</name>
    <dbReference type="NCBI Taxonomy" id="1110502"/>
    <lineage>
        <taxon>Bacteria</taxon>
        <taxon>Pseudomonadati</taxon>
        <taxon>Pseudomonadota</taxon>
        <taxon>Alphaproteobacteria</taxon>
        <taxon>Geminicoccales</taxon>
        <taxon>Geminicoccaceae</taxon>
        <taxon>Tistrella</taxon>
    </lineage>
</organism>
<dbReference type="PRINTS" id="PR00455">
    <property type="entry name" value="HTHTETR"/>
</dbReference>
<dbReference type="STRING" id="1110502.TMO_0859"/>
<dbReference type="Proteomes" id="UP000005258">
    <property type="component" value="Chromosome"/>
</dbReference>
<dbReference type="AlphaFoldDB" id="I3TIW0"/>
<evidence type="ECO:0000256" key="3">
    <source>
        <dbReference type="SAM" id="MobiDB-lite"/>
    </source>
</evidence>
<dbReference type="Gene3D" id="1.10.10.60">
    <property type="entry name" value="Homeodomain-like"/>
    <property type="match status" value="1"/>
</dbReference>
<evidence type="ECO:0000256" key="2">
    <source>
        <dbReference type="PROSITE-ProRule" id="PRU00335"/>
    </source>
</evidence>
<feature type="DNA-binding region" description="H-T-H motif" evidence="2">
    <location>
        <begin position="44"/>
        <end position="63"/>
    </location>
</feature>
<dbReference type="InterPro" id="IPR050109">
    <property type="entry name" value="HTH-type_TetR-like_transc_reg"/>
</dbReference>
<protein>
    <submittedName>
        <fullName evidence="5">TetR family transcriptional regulator</fullName>
    </submittedName>
</protein>
<dbReference type="Pfam" id="PF00440">
    <property type="entry name" value="TetR_N"/>
    <property type="match status" value="1"/>
</dbReference>
<dbReference type="KEGG" id="tmo:TMO_0859"/>